<reference evidence="1" key="1">
    <citation type="submission" date="2021-05" db="EMBL/GenBank/DDBJ databases">
        <authorList>
            <person name="Alioto T."/>
            <person name="Alioto T."/>
            <person name="Gomez Garrido J."/>
        </authorList>
    </citation>
    <scope>NUCLEOTIDE SEQUENCE</scope>
</reference>
<dbReference type="EMBL" id="HBUF01385962">
    <property type="protein sequence ID" value="CAG6732182.1"/>
    <property type="molecule type" value="Transcribed_RNA"/>
</dbReference>
<dbReference type="AlphaFoldDB" id="A0A8D8YNK8"/>
<evidence type="ECO:0000313" key="1">
    <source>
        <dbReference type="EMBL" id="CAG6732182.1"/>
    </source>
</evidence>
<name>A0A8D8YNK8_9HEMI</name>
<proteinExistence type="predicted"/>
<organism evidence="1">
    <name type="scientific">Cacopsylla melanoneura</name>
    <dbReference type="NCBI Taxonomy" id="428564"/>
    <lineage>
        <taxon>Eukaryota</taxon>
        <taxon>Metazoa</taxon>
        <taxon>Ecdysozoa</taxon>
        <taxon>Arthropoda</taxon>
        <taxon>Hexapoda</taxon>
        <taxon>Insecta</taxon>
        <taxon>Pterygota</taxon>
        <taxon>Neoptera</taxon>
        <taxon>Paraneoptera</taxon>
        <taxon>Hemiptera</taxon>
        <taxon>Sternorrhyncha</taxon>
        <taxon>Psylloidea</taxon>
        <taxon>Psyllidae</taxon>
        <taxon>Psyllinae</taxon>
        <taxon>Cacopsylla</taxon>
    </lineage>
</organism>
<accession>A0A8D8YNK8</accession>
<sequence>MTAHFSPNNQITCVNSQQCKSAKFEQGPVPCFNIIWNNSIFTDPLTSIFVALDLPYVNYTLYKCPGLTSGAIPIIAAQRRAAVQRYGSAAQLPGSAIGTIPIIAAEPRFDNADITKIKIIDKRDH</sequence>
<protein>
    <submittedName>
        <fullName evidence="1">Uncharacterized protein</fullName>
    </submittedName>
</protein>